<dbReference type="HOGENOM" id="CLU_058392_2_0_6"/>
<organism evidence="8 9">
    <name type="scientific">Acinetobacter vivianii</name>
    <dbReference type="NCBI Taxonomy" id="1776742"/>
    <lineage>
        <taxon>Bacteria</taxon>
        <taxon>Pseudomonadati</taxon>
        <taxon>Pseudomonadota</taxon>
        <taxon>Gammaproteobacteria</taxon>
        <taxon>Moraxellales</taxon>
        <taxon>Moraxellaceae</taxon>
        <taxon>Acinetobacter</taxon>
    </lineage>
</organism>
<evidence type="ECO:0000313" key="8">
    <source>
        <dbReference type="EMBL" id="ENU92406.1"/>
    </source>
</evidence>
<evidence type="ECO:0000256" key="5">
    <source>
        <dbReference type="SAM" id="SignalP"/>
    </source>
</evidence>
<sequence>MKKLLLSSALFTAGLGVYGEANAACAPTAGFTTKAISMAVGRVVVRPSDNVGKILRKATFTIDPNNSTINCTRNSSGTVRADLTQQYPVSSLGNNIYTTNIPGIGIRLYREAQNNANFSGYYPYARTITGGPYWNGTNYSLDTGYFVVEIVKTATQTGSGALVPGQYSSYYLTSHPGRPILTSHVYGNAITIASSSCELQGDINKVVQLPTVTKASFTGVGSTQGEQSFDLNILCNGGENPTGYEEKNLISLSFDYQQDGNNNQVMTNIAPNSTKAQGVGVQLLSTYQNVDPLSQNKVISKGEKLAIGSVSSNQTIQFNIPLTARYYQTATKVTAGTVRAMATVTIQYD</sequence>
<evidence type="ECO:0000256" key="4">
    <source>
        <dbReference type="ARBA" id="ARBA00023263"/>
    </source>
</evidence>
<evidence type="ECO:0000259" key="6">
    <source>
        <dbReference type="Pfam" id="PF00419"/>
    </source>
</evidence>
<comment type="similarity">
    <text evidence="2">Belongs to the fimbrial protein family.</text>
</comment>
<dbReference type="InterPro" id="IPR050263">
    <property type="entry name" value="Bact_Fimbrial_Adh_Pro"/>
</dbReference>
<dbReference type="Pfam" id="PF00419">
    <property type="entry name" value="Fimbrial"/>
    <property type="match status" value="1"/>
</dbReference>
<dbReference type="GO" id="GO:0043709">
    <property type="term" value="P:cell adhesion involved in single-species biofilm formation"/>
    <property type="evidence" value="ECO:0007669"/>
    <property type="project" value="TreeGrafter"/>
</dbReference>
<dbReference type="EMBL" id="APPC01000017">
    <property type="protein sequence ID" value="ENU92406.1"/>
    <property type="molecule type" value="Genomic_DNA"/>
</dbReference>
<feature type="domain" description="MrkD-like receptor binding" evidence="7">
    <location>
        <begin position="36"/>
        <end position="188"/>
    </location>
</feature>
<gene>
    <name evidence="8" type="ORF">F971_02296</name>
</gene>
<comment type="caution">
    <text evidence="8">The sequence shown here is derived from an EMBL/GenBank/DDBJ whole genome shotgun (WGS) entry which is preliminary data.</text>
</comment>
<feature type="signal peptide" evidence="5">
    <location>
        <begin position="1"/>
        <end position="23"/>
    </location>
</feature>
<dbReference type="eggNOG" id="COG3539">
    <property type="taxonomic scope" value="Bacteria"/>
</dbReference>
<protein>
    <submittedName>
        <fullName evidence="8">Uncharacterized protein</fullName>
    </submittedName>
</protein>
<dbReference type="Proteomes" id="UP000013049">
    <property type="component" value="Unassembled WGS sequence"/>
</dbReference>
<reference evidence="8 9" key="1">
    <citation type="submission" date="2013-02" db="EMBL/GenBank/DDBJ databases">
        <title>The Genome Sequence of Acinetobacter sp. NIPH 758.</title>
        <authorList>
            <consortium name="The Broad Institute Genome Sequencing Platform"/>
            <consortium name="The Broad Institute Genome Sequencing Center for Infectious Disease"/>
            <person name="Cerqueira G."/>
            <person name="Feldgarden M."/>
            <person name="Courvalin P."/>
            <person name="Perichon B."/>
            <person name="Grillot-Courvalin C."/>
            <person name="Clermont D."/>
            <person name="Rocha E."/>
            <person name="Yoon E.-J."/>
            <person name="Nemec A."/>
            <person name="Walker B."/>
            <person name="Young S.K."/>
            <person name="Zeng Q."/>
            <person name="Gargeya S."/>
            <person name="Fitzgerald M."/>
            <person name="Haas B."/>
            <person name="Abouelleil A."/>
            <person name="Alvarado L."/>
            <person name="Arachchi H.M."/>
            <person name="Berlin A.M."/>
            <person name="Chapman S.B."/>
            <person name="Dewar J."/>
            <person name="Goldberg J."/>
            <person name="Griggs A."/>
            <person name="Gujja S."/>
            <person name="Hansen M."/>
            <person name="Howarth C."/>
            <person name="Imamovic A."/>
            <person name="Larimer J."/>
            <person name="McCowan C."/>
            <person name="Murphy C."/>
            <person name="Neiman D."/>
            <person name="Pearson M."/>
            <person name="Priest M."/>
            <person name="Roberts A."/>
            <person name="Saif S."/>
            <person name="Shea T."/>
            <person name="Sisk P."/>
            <person name="Sykes S."/>
            <person name="Wortman J."/>
            <person name="Nusbaum C."/>
            <person name="Birren B."/>
        </authorList>
    </citation>
    <scope>NUCLEOTIDE SEQUENCE [LARGE SCALE GENOMIC DNA]</scope>
    <source>
        <strain evidence="8 9">NIPH 758</strain>
    </source>
</reference>
<evidence type="ECO:0000256" key="3">
    <source>
        <dbReference type="ARBA" id="ARBA00022729"/>
    </source>
</evidence>
<dbReference type="InterPro" id="IPR054160">
    <property type="entry name" value="MrkD_recept-bd"/>
</dbReference>
<dbReference type="PATRIC" id="fig|1217712.3.peg.2206"/>
<dbReference type="AlphaFoldDB" id="N8UXT0"/>
<dbReference type="PANTHER" id="PTHR33420:SF12">
    <property type="entry name" value="FIMBRIN-LIKE PROTEIN FIMI-RELATED"/>
    <property type="match status" value="1"/>
</dbReference>
<dbReference type="InterPro" id="IPR008966">
    <property type="entry name" value="Adhesion_dom_sf"/>
</dbReference>
<name>N8UXT0_9GAMM</name>
<evidence type="ECO:0000256" key="1">
    <source>
        <dbReference type="ARBA" id="ARBA00004561"/>
    </source>
</evidence>
<dbReference type="SUPFAM" id="SSF49401">
    <property type="entry name" value="Bacterial adhesins"/>
    <property type="match status" value="1"/>
</dbReference>
<evidence type="ECO:0000313" key="9">
    <source>
        <dbReference type="Proteomes" id="UP000013049"/>
    </source>
</evidence>
<dbReference type="Gene3D" id="2.60.40.1090">
    <property type="entry name" value="Fimbrial-type adhesion domain"/>
    <property type="match status" value="1"/>
</dbReference>
<dbReference type="InterPro" id="IPR036937">
    <property type="entry name" value="Adhesion_dom_fimbrial_sf"/>
</dbReference>
<dbReference type="InterPro" id="IPR000259">
    <property type="entry name" value="Adhesion_dom_fimbrial"/>
</dbReference>
<keyword evidence="3 5" id="KW-0732">Signal</keyword>
<feature type="domain" description="Fimbrial-type adhesion" evidence="6">
    <location>
        <begin position="191"/>
        <end position="349"/>
    </location>
</feature>
<evidence type="ECO:0000259" key="7">
    <source>
        <dbReference type="Pfam" id="PF22003"/>
    </source>
</evidence>
<dbReference type="RefSeq" id="WP_004771784.1">
    <property type="nucleotide sequence ID" value="NZ_KB849357.1"/>
</dbReference>
<evidence type="ECO:0000256" key="2">
    <source>
        <dbReference type="ARBA" id="ARBA00006671"/>
    </source>
</evidence>
<keyword evidence="4" id="KW-0281">Fimbrium</keyword>
<dbReference type="Pfam" id="PF22003">
    <property type="entry name" value="MrkDrd"/>
    <property type="match status" value="1"/>
</dbReference>
<feature type="chain" id="PRO_5004133339" evidence="5">
    <location>
        <begin position="24"/>
        <end position="349"/>
    </location>
</feature>
<accession>N8UXT0</accession>
<dbReference type="GO" id="GO:0009289">
    <property type="term" value="C:pilus"/>
    <property type="evidence" value="ECO:0007669"/>
    <property type="project" value="UniProtKB-SubCell"/>
</dbReference>
<comment type="subcellular location">
    <subcellularLocation>
        <location evidence="1">Fimbrium</location>
    </subcellularLocation>
</comment>
<dbReference type="Gene3D" id="2.60.40.3310">
    <property type="match status" value="1"/>
</dbReference>
<dbReference type="PANTHER" id="PTHR33420">
    <property type="entry name" value="FIMBRIAL SUBUNIT ELFA-RELATED"/>
    <property type="match status" value="1"/>
</dbReference>
<proteinExistence type="inferred from homology"/>